<feature type="transmembrane region" description="Helical" evidence="8">
    <location>
        <begin position="12"/>
        <end position="32"/>
    </location>
</feature>
<dbReference type="RefSeq" id="WP_073026704.1">
    <property type="nucleotide sequence ID" value="NZ_FQZS01000019.1"/>
</dbReference>
<feature type="transmembrane region" description="Helical" evidence="8">
    <location>
        <begin position="127"/>
        <end position="147"/>
    </location>
</feature>
<keyword evidence="7 8" id="KW-0472">Membrane</keyword>
<feature type="transmembrane region" description="Helical" evidence="8">
    <location>
        <begin position="96"/>
        <end position="121"/>
    </location>
</feature>
<gene>
    <name evidence="9" type="ORF">SAMN02745176_02706</name>
</gene>
<dbReference type="Pfam" id="PF01032">
    <property type="entry name" value="FecCD"/>
    <property type="match status" value="1"/>
</dbReference>
<dbReference type="PANTHER" id="PTHR30472">
    <property type="entry name" value="FERRIC ENTEROBACTIN TRANSPORT SYSTEM PERMEASE PROTEIN"/>
    <property type="match status" value="1"/>
</dbReference>
<feature type="transmembrane region" description="Helical" evidence="8">
    <location>
        <begin position="317"/>
        <end position="336"/>
    </location>
</feature>
<comment type="similarity">
    <text evidence="2">Belongs to the binding-protein-dependent transport system permease family. FecCD subfamily.</text>
</comment>
<keyword evidence="10" id="KW-1185">Reference proteome</keyword>
<evidence type="ECO:0000256" key="2">
    <source>
        <dbReference type="ARBA" id="ARBA00007935"/>
    </source>
</evidence>
<accession>A0A1M6H9C7</accession>
<dbReference type="STRING" id="1122184.SAMN02745176_02706"/>
<name>A0A1M6H9C7_9FIRM</name>
<evidence type="ECO:0000256" key="8">
    <source>
        <dbReference type="SAM" id="Phobius"/>
    </source>
</evidence>
<dbReference type="Gene3D" id="1.10.3470.10">
    <property type="entry name" value="ABC transporter involved in vitamin B12 uptake, BtuC"/>
    <property type="match status" value="1"/>
</dbReference>
<evidence type="ECO:0000256" key="6">
    <source>
        <dbReference type="ARBA" id="ARBA00022989"/>
    </source>
</evidence>
<protein>
    <submittedName>
        <fullName evidence="9">Iron complex transport system permease protein</fullName>
    </submittedName>
</protein>
<dbReference type="InterPro" id="IPR000522">
    <property type="entry name" value="ABC_transptr_permease_BtuC"/>
</dbReference>
<evidence type="ECO:0000313" key="10">
    <source>
        <dbReference type="Proteomes" id="UP000184442"/>
    </source>
</evidence>
<feature type="transmembrane region" description="Helical" evidence="8">
    <location>
        <begin position="289"/>
        <end position="311"/>
    </location>
</feature>
<evidence type="ECO:0000313" key="9">
    <source>
        <dbReference type="EMBL" id="SHJ18801.1"/>
    </source>
</evidence>
<feature type="transmembrane region" description="Helical" evidence="8">
    <location>
        <begin position="210"/>
        <end position="230"/>
    </location>
</feature>
<dbReference type="GO" id="GO:0033214">
    <property type="term" value="P:siderophore-iron import into cell"/>
    <property type="evidence" value="ECO:0007669"/>
    <property type="project" value="TreeGrafter"/>
</dbReference>
<evidence type="ECO:0000256" key="1">
    <source>
        <dbReference type="ARBA" id="ARBA00004651"/>
    </source>
</evidence>
<dbReference type="InterPro" id="IPR037294">
    <property type="entry name" value="ABC_BtuC-like"/>
</dbReference>
<dbReference type="CDD" id="cd06550">
    <property type="entry name" value="TM_ABC_iron-siderophores_like"/>
    <property type="match status" value="1"/>
</dbReference>
<dbReference type="FunFam" id="1.10.3470.10:FF:000001">
    <property type="entry name" value="Vitamin B12 ABC transporter permease BtuC"/>
    <property type="match status" value="1"/>
</dbReference>
<feature type="transmembrane region" description="Helical" evidence="8">
    <location>
        <begin position="68"/>
        <end position="89"/>
    </location>
</feature>
<keyword evidence="6 8" id="KW-1133">Transmembrane helix</keyword>
<dbReference type="PANTHER" id="PTHR30472:SF41">
    <property type="entry name" value="TRANSPORT SYSTEM PERMEASE PROTEIN"/>
    <property type="match status" value="1"/>
</dbReference>
<sequence length="342" mass="37361">MRDIEMSYGKYVVIYLILIMVLIAVFVISIAVGSVKISIWEVIDIILNKVQDDSVNSTIVWKIRLPRALASMIGGAAIAVAGLLFQIFFRNPIVDSYILGVSSGSTLFIALLMLGGVTFGFSTLSPYTLFIGAFLGAICVTAIILIVAYKVRDIATLLIIGLMIGYLCTAVTNILKTFAENEKLKEFIIWTMGSFSGFTWDQLKIMTIIVIPFLFGAFMISKPLNAFLLGEEYAKSMGVNIKFFRICIILVSSVLTAAVTAFAGPVAFIGMSVPHIARLSLRTSDNRMLVPLSILFGGTITVLCDLIARTLLAPAELTISSVTSFFGVPIVIWLLLKRRTKL</sequence>
<reference evidence="9 10" key="1">
    <citation type="submission" date="2016-11" db="EMBL/GenBank/DDBJ databases">
        <authorList>
            <person name="Jaros S."/>
            <person name="Januszkiewicz K."/>
            <person name="Wedrychowicz H."/>
        </authorList>
    </citation>
    <scope>NUCLEOTIDE SEQUENCE [LARGE SCALE GENOMIC DNA]</scope>
    <source>
        <strain evidence="9 10">DSM 19022</strain>
    </source>
</reference>
<dbReference type="OrthoDB" id="9792889at2"/>
<evidence type="ECO:0000256" key="5">
    <source>
        <dbReference type="ARBA" id="ARBA00022692"/>
    </source>
</evidence>
<dbReference type="SUPFAM" id="SSF81345">
    <property type="entry name" value="ABC transporter involved in vitamin B12 uptake, BtuC"/>
    <property type="match status" value="1"/>
</dbReference>
<dbReference type="EMBL" id="FQZS01000019">
    <property type="protein sequence ID" value="SHJ18801.1"/>
    <property type="molecule type" value="Genomic_DNA"/>
</dbReference>
<feature type="transmembrane region" description="Helical" evidence="8">
    <location>
        <begin position="242"/>
        <end position="268"/>
    </location>
</feature>
<evidence type="ECO:0000256" key="3">
    <source>
        <dbReference type="ARBA" id="ARBA00022448"/>
    </source>
</evidence>
<dbReference type="Proteomes" id="UP000184442">
    <property type="component" value="Unassembled WGS sequence"/>
</dbReference>
<feature type="transmembrane region" description="Helical" evidence="8">
    <location>
        <begin position="154"/>
        <end position="175"/>
    </location>
</feature>
<evidence type="ECO:0000256" key="7">
    <source>
        <dbReference type="ARBA" id="ARBA00023136"/>
    </source>
</evidence>
<dbReference type="GO" id="GO:0022857">
    <property type="term" value="F:transmembrane transporter activity"/>
    <property type="evidence" value="ECO:0007669"/>
    <property type="project" value="InterPro"/>
</dbReference>
<evidence type="ECO:0000256" key="4">
    <source>
        <dbReference type="ARBA" id="ARBA00022475"/>
    </source>
</evidence>
<dbReference type="AlphaFoldDB" id="A0A1M6H9C7"/>
<keyword evidence="5 8" id="KW-0812">Transmembrane</keyword>
<keyword evidence="3" id="KW-0813">Transport</keyword>
<organism evidence="9 10">
    <name type="scientific">Lutispora thermophila DSM 19022</name>
    <dbReference type="NCBI Taxonomy" id="1122184"/>
    <lineage>
        <taxon>Bacteria</taxon>
        <taxon>Bacillati</taxon>
        <taxon>Bacillota</taxon>
        <taxon>Clostridia</taxon>
        <taxon>Lutisporales</taxon>
        <taxon>Lutisporaceae</taxon>
        <taxon>Lutispora</taxon>
    </lineage>
</organism>
<dbReference type="GO" id="GO:0005886">
    <property type="term" value="C:plasma membrane"/>
    <property type="evidence" value="ECO:0007669"/>
    <property type="project" value="UniProtKB-SubCell"/>
</dbReference>
<proteinExistence type="inferred from homology"/>
<comment type="subcellular location">
    <subcellularLocation>
        <location evidence="1">Cell membrane</location>
        <topology evidence="1">Multi-pass membrane protein</topology>
    </subcellularLocation>
</comment>
<keyword evidence="4" id="KW-1003">Cell membrane</keyword>